<reference evidence="2 3" key="1">
    <citation type="submission" date="2023-11" db="EMBL/GenBank/DDBJ databases">
        <title>Halocaridina rubra genome assembly.</title>
        <authorList>
            <person name="Smith C."/>
        </authorList>
    </citation>
    <scope>NUCLEOTIDE SEQUENCE [LARGE SCALE GENOMIC DNA]</scope>
    <source>
        <strain evidence="2">EP-1</strain>
        <tissue evidence="2">Whole</tissue>
    </source>
</reference>
<proteinExistence type="predicted"/>
<feature type="compositionally biased region" description="Basic and acidic residues" evidence="1">
    <location>
        <begin position="210"/>
        <end position="223"/>
    </location>
</feature>
<dbReference type="Proteomes" id="UP001381693">
    <property type="component" value="Unassembled WGS sequence"/>
</dbReference>
<organism evidence="2 3">
    <name type="scientific">Halocaridina rubra</name>
    <name type="common">Hawaiian red shrimp</name>
    <dbReference type="NCBI Taxonomy" id="373956"/>
    <lineage>
        <taxon>Eukaryota</taxon>
        <taxon>Metazoa</taxon>
        <taxon>Ecdysozoa</taxon>
        <taxon>Arthropoda</taxon>
        <taxon>Crustacea</taxon>
        <taxon>Multicrustacea</taxon>
        <taxon>Malacostraca</taxon>
        <taxon>Eumalacostraca</taxon>
        <taxon>Eucarida</taxon>
        <taxon>Decapoda</taxon>
        <taxon>Pleocyemata</taxon>
        <taxon>Caridea</taxon>
        <taxon>Atyoidea</taxon>
        <taxon>Atyidae</taxon>
        <taxon>Halocaridina</taxon>
    </lineage>
</organism>
<feature type="region of interest" description="Disordered" evidence="1">
    <location>
        <begin position="210"/>
        <end position="254"/>
    </location>
</feature>
<feature type="non-terminal residue" evidence="2">
    <location>
        <position position="267"/>
    </location>
</feature>
<comment type="caution">
    <text evidence="2">The sequence shown here is derived from an EMBL/GenBank/DDBJ whole genome shotgun (WGS) entry which is preliminary data.</text>
</comment>
<gene>
    <name evidence="2" type="ORF">SK128_020332</name>
</gene>
<keyword evidence="3" id="KW-1185">Reference proteome</keyword>
<name>A0AAN9AGK0_HALRR</name>
<feature type="compositionally biased region" description="Low complexity" evidence="1">
    <location>
        <begin position="230"/>
        <end position="243"/>
    </location>
</feature>
<evidence type="ECO:0000256" key="1">
    <source>
        <dbReference type="SAM" id="MobiDB-lite"/>
    </source>
</evidence>
<protein>
    <submittedName>
        <fullName evidence="2">Uncharacterized protein</fullName>
    </submittedName>
</protein>
<accession>A0AAN9AGK0</accession>
<sequence>MGIKVFKGCQKYSEAPRGTREPPGVSRGQVFSLYPLCDLVNEAVKIIDHYLKLQTEESQTGMKHVLQEGISLWLSHALPLPQLEDLLLTHLPRTVYPLALLLFGDGTSNDGGELATELESEDPAVKVLSQLSTKFCLNLCSSVITHLQAGGAGGEYVDALAHVTGGPACNDGNSANKPILTGEDASHYDATVDALVRKASGSIHLSQEEVQKLQRDDITQQKRSEKRHSVSGSSVSKTKSSGKVPKENEKDSVLFTCGHHFTEKDFK</sequence>
<evidence type="ECO:0000313" key="2">
    <source>
        <dbReference type="EMBL" id="KAK7086444.1"/>
    </source>
</evidence>
<evidence type="ECO:0000313" key="3">
    <source>
        <dbReference type="Proteomes" id="UP001381693"/>
    </source>
</evidence>
<dbReference type="EMBL" id="JAXCGZ010000187">
    <property type="protein sequence ID" value="KAK7086444.1"/>
    <property type="molecule type" value="Genomic_DNA"/>
</dbReference>
<dbReference type="AlphaFoldDB" id="A0AAN9AGK0"/>